<dbReference type="InterPro" id="IPR043519">
    <property type="entry name" value="NT_sf"/>
</dbReference>
<protein>
    <submittedName>
        <fullName evidence="4">Nucleotidyltransferase domain-containing protein</fullName>
    </submittedName>
</protein>
<dbReference type="Pfam" id="PF01909">
    <property type="entry name" value="NTP_transf_2"/>
    <property type="match status" value="1"/>
</dbReference>
<dbReference type="InterPro" id="IPR002934">
    <property type="entry name" value="Polymerase_NTP_transf_dom"/>
</dbReference>
<evidence type="ECO:0000259" key="2">
    <source>
        <dbReference type="Pfam" id="PF01909"/>
    </source>
</evidence>
<dbReference type="OrthoDB" id="1933376at2"/>
<organism evidence="4 5">
    <name type="scientific">Oceanobacillus limi</name>
    <dbReference type="NCBI Taxonomy" id="930131"/>
    <lineage>
        <taxon>Bacteria</taxon>
        <taxon>Bacillati</taxon>
        <taxon>Bacillota</taxon>
        <taxon>Bacilli</taxon>
        <taxon>Bacillales</taxon>
        <taxon>Bacillaceae</taxon>
        <taxon>Oceanobacillus</taxon>
    </lineage>
</organism>
<accession>A0A1I0GL13</accession>
<dbReference type="SUPFAM" id="SSF81301">
    <property type="entry name" value="Nucleotidyltransferase"/>
    <property type="match status" value="1"/>
</dbReference>
<dbReference type="GO" id="GO:0016779">
    <property type="term" value="F:nucleotidyltransferase activity"/>
    <property type="evidence" value="ECO:0007669"/>
    <property type="project" value="InterPro"/>
</dbReference>
<dbReference type="STRING" id="930131.SAMN05216389_12258"/>
<dbReference type="InterPro" id="IPR025184">
    <property type="entry name" value="AadA_C"/>
</dbReference>
<feature type="domain" description="Adenylyltransferase AadA C-terminal" evidence="3">
    <location>
        <begin position="184"/>
        <end position="259"/>
    </location>
</feature>
<evidence type="ECO:0000313" key="5">
    <source>
        <dbReference type="Proteomes" id="UP000198618"/>
    </source>
</evidence>
<dbReference type="Proteomes" id="UP000198618">
    <property type="component" value="Unassembled WGS sequence"/>
</dbReference>
<dbReference type="AlphaFoldDB" id="A0A1I0GL13"/>
<name>A0A1I0GL13_9BACI</name>
<proteinExistence type="predicted"/>
<reference evidence="4 5" key="1">
    <citation type="submission" date="2016-10" db="EMBL/GenBank/DDBJ databases">
        <authorList>
            <person name="de Groot N.N."/>
        </authorList>
    </citation>
    <scope>NUCLEOTIDE SEQUENCE [LARGE SCALE GENOMIC DNA]</scope>
    <source>
        <strain evidence="4 5">IBRC-M 10780</strain>
    </source>
</reference>
<dbReference type="Pfam" id="PF13427">
    <property type="entry name" value="AadA_C"/>
    <property type="match status" value="1"/>
</dbReference>
<feature type="domain" description="Polymerase nucleotidyl transferase" evidence="2">
    <location>
        <begin position="18"/>
        <end position="76"/>
    </location>
</feature>
<evidence type="ECO:0000256" key="1">
    <source>
        <dbReference type="ARBA" id="ARBA00022679"/>
    </source>
</evidence>
<keyword evidence="5" id="KW-1185">Reference proteome</keyword>
<evidence type="ECO:0000259" key="3">
    <source>
        <dbReference type="Pfam" id="PF13427"/>
    </source>
</evidence>
<dbReference type="RefSeq" id="WP_090872247.1">
    <property type="nucleotide sequence ID" value="NZ_FOHE01000022.1"/>
</dbReference>
<gene>
    <name evidence="4" type="ORF">SAMN05216389_12258</name>
</gene>
<evidence type="ECO:0000313" key="4">
    <source>
        <dbReference type="EMBL" id="SET71641.1"/>
    </source>
</evidence>
<dbReference type="EMBL" id="FOHE01000022">
    <property type="protein sequence ID" value="SET71641.1"/>
    <property type="molecule type" value="Genomic_DNA"/>
</dbReference>
<sequence>MQIPRIIHTVLRDYINLLNEYLPGTVQGVYVHGSIALDAYVENSSDIDFITITSRPYTKEDFATLESIHLKIAEKYPHPEMDGVYIVREDVGKCYKTKEDFTEKYLFYNDGSLHIGDYFNFNPVTWWTFKHKGINIIGPAPNTFELEVDSSELTSYVRKNMNDYWATRIQEASRTIENLCQLPTEQIDTEIEWIVLGLLRQFYTLKESDIISKSAAGEYGLLHMPNVWHPIIREAIHIRKGEKLRRFDSDQERIKSTISFAEELIRYCNVHFSEIEGV</sequence>
<keyword evidence="1 4" id="KW-0808">Transferase</keyword>